<evidence type="ECO:0000313" key="4">
    <source>
        <dbReference type="Proteomes" id="UP000298030"/>
    </source>
</evidence>
<evidence type="ECO:0000313" key="3">
    <source>
        <dbReference type="EMBL" id="TEB27189.1"/>
    </source>
</evidence>
<sequence>MGGLRRRAFAATLWTFRTPPSEALIASGRRTNFQLGPSPRPRGRILSRERRRSSSECRGAEWKNLLPLVPCYGTLELQVHPLAPSIVPFALPSTPSKSPSAGTAKNFIVFSYPSSSKGPPEVSGPASVSRPSSPAFDS</sequence>
<reference evidence="2 4" key="1">
    <citation type="journal article" date="2019" name="Nat. Ecol. Evol.">
        <title>Megaphylogeny resolves global patterns of mushroom evolution.</title>
        <authorList>
            <person name="Varga T."/>
            <person name="Krizsan K."/>
            <person name="Foldi C."/>
            <person name="Dima B."/>
            <person name="Sanchez-Garcia M."/>
            <person name="Sanchez-Ramirez S."/>
            <person name="Szollosi G.J."/>
            <person name="Szarkandi J.G."/>
            <person name="Papp V."/>
            <person name="Albert L."/>
            <person name="Andreopoulos W."/>
            <person name="Angelini C."/>
            <person name="Antonin V."/>
            <person name="Barry K.W."/>
            <person name="Bougher N.L."/>
            <person name="Buchanan P."/>
            <person name="Buyck B."/>
            <person name="Bense V."/>
            <person name="Catcheside P."/>
            <person name="Chovatia M."/>
            <person name="Cooper J."/>
            <person name="Damon W."/>
            <person name="Desjardin D."/>
            <person name="Finy P."/>
            <person name="Geml J."/>
            <person name="Haridas S."/>
            <person name="Hughes K."/>
            <person name="Justo A."/>
            <person name="Karasinski D."/>
            <person name="Kautmanova I."/>
            <person name="Kiss B."/>
            <person name="Kocsube S."/>
            <person name="Kotiranta H."/>
            <person name="LaButti K.M."/>
            <person name="Lechner B.E."/>
            <person name="Liimatainen K."/>
            <person name="Lipzen A."/>
            <person name="Lukacs Z."/>
            <person name="Mihaltcheva S."/>
            <person name="Morgado L.N."/>
            <person name="Niskanen T."/>
            <person name="Noordeloos M.E."/>
            <person name="Ohm R.A."/>
            <person name="Ortiz-Santana B."/>
            <person name="Ovrebo C."/>
            <person name="Racz N."/>
            <person name="Riley R."/>
            <person name="Savchenko A."/>
            <person name="Shiryaev A."/>
            <person name="Soop K."/>
            <person name="Spirin V."/>
            <person name="Szebenyi C."/>
            <person name="Tomsovsky M."/>
            <person name="Tulloss R.E."/>
            <person name="Uehling J."/>
            <person name="Grigoriev I.V."/>
            <person name="Vagvolgyi C."/>
            <person name="Papp T."/>
            <person name="Martin F.M."/>
            <person name="Miettinen O."/>
            <person name="Hibbett D.S."/>
            <person name="Nagy L.G."/>
        </authorList>
    </citation>
    <scope>NUCLEOTIDE SEQUENCE [LARGE SCALE GENOMIC DNA]</scope>
    <source>
        <strain evidence="2 4">FP101781</strain>
    </source>
</reference>
<protein>
    <submittedName>
        <fullName evidence="2">Uncharacterized protein</fullName>
    </submittedName>
</protein>
<comment type="caution">
    <text evidence="2">The sequence shown here is derived from an EMBL/GenBank/DDBJ whole genome shotgun (WGS) entry which is preliminary data.</text>
</comment>
<accession>A0A4Y7SEM3</accession>
<dbReference type="Proteomes" id="UP000298030">
    <property type="component" value="Unassembled WGS sequence"/>
</dbReference>
<evidence type="ECO:0000313" key="2">
    <source>
        <dbReference type="EMBL" id="TEB20013.1"/>
    </source>
</evidence>
<gene>
    <name evidence="3" type="ORF">FA13DRAFT_1794999</name>
    <name evidence="2" type="ORF">FA13DRAFT_1801514</name>
</gene>
<name>A0A4Y7SEM3_COPMI</name>
<organism evidence="2 4">
    <name type="scientific">Coprinellus micaceus</name>
    <name type="common">Glistening ink-cap mushroom</name>
    <name type="synonym">Coprinus micaceus</name>
    <dbReference type="NCBI Taxonomy" id="71717"/>
    <lineage>
        <taxon>Eukaryota</taxon>
        <taxon>Fungi</taxon>
        <taxon>Dikarya</taxon>
        <taxon>Basidiomycota</taxon>
        <taxon>Agaricomycotina</taxon>
        <taxon>Agaricomycetes</taxon>
        <taxon>Agaricomycetidae</taxon>
        <taxon>Agaricales</taxon>
        <taxon>Agaricineae</taxon>
        <taxon>Psathyrellaceae</taxon>
        <taxon>Coprinellus</taxon>
    </lineage>
</organism>
<dbReference type="EMBL" id="QPFP01000042">
    <property type="protein sequence ID" value="TEB27189.1"/>
    <property type="molecule type" value="Genomic_DNA"/>
</dbReference>
<dbReference type="EMBL" id="QPFP01000160">
    <property type="protein sequence ID" value="TEB20013.1"/>
    <property type="molecule type" value="Genomic_DNA"/>
</dbReference>
<dbReference type="AlphaFoldDB" id="A0A4Y7SEM3"/>
<evidence type="ECO:0000256" key="1">
    <source>
        <dbReference type="SAM" id="MobiDB-lite"/>
    </source>
</evidence>
<keyword evidence="4" id="KW-1185">Reference proteome</keyword>
<feature type="region of interest" description="Disordered" evidence="1">
    <location>
        <begin position="31"/>
        <end position="54"/>
    </location>
</feature>
<proteinExistence type="predicted"/>
<feature type="region of interest" description="Disordered" evidence="1">
    <location>
        <begin position="114"/>
        <end position="138"/>
    </location>
</feature>